<feature type="transmembrane region" description="Helical" evidence="2">
    <location>
        <begin position="90"/>
        <end position="112"/>
    </location>
</feature>
<organism evidence="3 4">
    <name type="scientific">Entomospira culicis</name>
    <dbReference type="NCBI Taxonomy" id="2719989"/>
    <lineage>
        <taxon>Bacteria</taxon>
        <taxon>Pseudomonadati</taxon>
        <taxon>Spirochaetota</taxon>
        <taxon>Spirochaetia</taxon>
        <taxon>Spirochaetales</taxon>
        <taxon>Spirochaetaceae</taxon>
        <taxon>Entomospira</taxon>
    </lineage>
</organism>
<gene>
    <name evidence="3" type="ORF">HCT48_04090</name>
</gene>
<evidence type="ECO:0000313" key="3">
    <source>
        <dbReference type="EMBL" id="NIZ69395.1"/>
    </source>
</evidence>
<proteinExistence type="predicted"/>
<feature type="transmembrane region" description="Helical" evidence="2">
    <location>
        <begin position="30"/>
        <end position="48"/>
    </location>
</feature>
<feature type="transmembrane region" description="Helical" evidence="2">
    <location>
        <begin position="157"/>
        <end position="175"/>
    </location>
</feature>
<dbReference type="AlphaFoldDB" id="A0A968KUR3"/>
<keyword evidence="2" id="KW-0812">Transmembrane</keyword>
<keyword evidence="2" id="KW-1133">Transmembrane helix</keyword>
<evidence type="ECO:0000313" key="4">
    <source>
        <dbReference type="Proteomes" id="UP000778951"/>
    </source>
</evidence>
<keyword evidence="2" id="KW-0472">Membrane</keyword>
<dbReference type="Pfam" id="PF04143">
    <property type="entry name" value="Sulf_transp"/>
    <property type="match status" value="1"/>
</dbReference>
<feature type="transmembrane region" description="Helical" evidence="2">
    <location>
        <begin position="124"/>
        <end position="145"/>
    </location>
</feature>
<feature type="compositionally biased region" description="Basic residues" evidence="1">
    <location>
        <begin position="17"/>
        <end position="26"/>
    </location>
</feature>
<evidence type="ECO:0000256" key="1">
    <source>
        <dbReference type="SAM" id="MobiDB-lite"/>
    </source>
</evidence>
<keyword evidence="4" id="KW-1185">Reference proteome</keyword>
<protein>
    <submittedName>
        <fullName evidence="3">YeeE/YedE family protein</fullName>
    </submittedName>
</protein>
<feature type="transmembrane region" description="Helical" evidence="2">
    <location>
        <begin position="200"/>
        <end position="219"/>
    </location>
</feature>
<evidence type="ECO:0000256" key="2">
    <source>
        <dbReference type="SAM" id="Phobius"/>
    </source>
</evidence>
<dbReference type="EMBL" id="JAATLM010000001">
    <property type="protein sequence ID" value="NIZ69395.1"/>
    <property type="molecule type" value="Genomic_DNA"/>
</dbReference>
<sequence>MSTSQEATSAPPTSRISRSRAPKKPKKSQIPFGILLVGVLIALGIFFQGKSSELATYWVFGLAFGYILQRSRFCFTASFRDPCISGGTSITRAVLVAIAITSIGFAGIKIGAGGALDMAGVNPIGLPMMVGGVVFGIGMVIAGGCASGTVMRVGEGFVMQMLSLFFFVVGSLWGAHDMGAFWDKFNVNAPRIYLPHAVGWFWAVVIQFGIILMIYMAAVKWQEKKLGSRE</sequence>
<feature type="region of interest" description="Disordered" evidence="1">
    <location>
        <begin position="1"/>
        <end position="26"/>
    </location>
</feature>
<comment type="caution">
    <text evidence="3">The sequence shown here is derived from an EMBL/GenBank/DDBJ whole genome shotgun (WGS) entry which is preliminary data.</text>
</comment>
<feature type="compositionally biased region" description="Polar residues" evidence="1">
    <location>
        <begin position="1"/>
        <end position="12"/>
    </location>
</feature>
<dbReference type="RefSeq" id="WP_167695488.1">
    <property type="nucleotide sequence ID" value="NZ_CP118181.1"/>
</dbReference>
<feature type="transmembrane region" description="Helical" evidence="2">
    <location>
        <begin position="54"/>
        <end position="69"/>
    </location>
</feature>
<reference evidence="3" key="1">
    <citation type="submission" date="2020-03" db="EMBL/GenBank/DDBJ databases">
        <title>Spirochaetal bacteria isolated from arthropods constitute a novel genus Entomospira genus novum within the order Spirochaetales.</title>
        <authorList>
            <person name="Grana-Miraglia L."/>
            <person name="Sikutova S."/>
            <person name="Fingerle V."/>
            <person name="Sing A."/>
            <person name="Castillo-Ramirez S."/>
            <person name="Margos G."/>
            <person name="Rudolf I."/>
        </authorList>
    </citation>
    <scope>NUCLEOTIDE SEQUENCE</scope>
    <source>
        <strain evidence="3">BR149</strain>
    </source>
</reference>
<dbReference type="InterPro" id="IPR007272">
    <property type="entry name" value="Sulf_transp_TsuA/YedE"/>
</dbReference>
<name>A0A968KUR3_9SPIO</name>
<accession>A0A968KUR3</accession>
<dbReference type="Proteomes" id="UP000778951">
    <property type="component" value="Unassembled WGS sequence"/>
</dbReference>